<name>A0A8J6B3W6_9EUKA</name>
<accession>A0A8J6B3W6</accession>
<dbReference type="Proteomes" id="UP000717585">
    <property type="component" value="Unassembled WGS sequence"/>
</dbReference>
<evidence type="ECO:0000313" key="2">
    <source>
        <dbReference type="EMBL" id="KAG9392444.1"/>
    </source>
</evidence>
<feature type="compositionally biased region" description="Basic and acidic residues" evidence="1">
    <location>
        <begin position="646"/>
        <end position="660"/>
    </location>
</feature>
<feature type="region of interest" description="Disordered" evidence="1">
    <location>
        <begin position="485"/>
        <end position="526"/>
    </location>
</feature>
<protein>
    <submittedName>
        <fullName evidence="2">Uncharacterized protein</fullName>
    </submittedName>
</protein>
<dbReference type="AlphaFoldDB" id="A0A8J6B3W6"/>
<dbReference type="EMBL" id="JAHDYR010000038">
    <property type="protein sequence ID" value="KAG9392444.1"/>
    <property type="molecule type" value="Genomic_DNA"/>
</dbReference>
<proteinExistence type="predicted"/>
<feature type="region of interest" description="Disordered" evidence="1">
    <location>
        <begin position="643"/>
        <end position="675"/>
    </location>
</feature>
<keyword evidence="3" id="KW-1185">Reference proteome</keyword>
<feature type="compositionally biased region" description="Polar residues" evidence="1">
    <location>
        <begin position="488"/>
        <end position="501"/>
    </location>
</feature>
<comment type="caution">
    <text evidence="2">The sequence shown here is derived from an EMBL/GenBank/DDBJ whole genome shotgun (WGS) entry which is preliminary data.</text>
</comment>
<evidence type="ECO:0000313" key="3">
    <source>
        <dbReference type="Proteomes" id="UP000717585"/>
    </source>
</evidence>
<reference evidence="2" key="1">
    <citation type="submission" date="2021-05" db="EMBL/GenBank/DDBJ databases">
        <title>A free-living protist that lacks canonical eukaryotic 1 DNA replication and segregation systems.</title>
        <authorList>
            <person name="Salas-Leiva D.E."/>
            <person name="Tromer E.C."/>
            <person name="Curtis B.A."/>
            <person name="Jerlstrom-Hultqvist J."/>
            <person name="Kolisko M."/>
            <person name="Yi Z."/>
            <person name="Salas-Leiva J.S."/>
            <person name="Gallot-Lavallee L."/>
            <person name="Kops G.J.P.L."/>
            <person name="Archibald J.M."/>
            <person name="Simpson A.G.B."/>
            <person name="Roger A.J."/>
        </authorList>
    </citation>
    <scope>NUCLEOTIDE SEQUENCE</scope>
    <source>
        <strain evidence="2">BICM</strain>
    </source>
</reference>
<feature type="region of interest" description="Disordered" evidence="1">
    <location>
        <begin position="690"/>
        <end position="724"/>
    </location>
</feature>
<organism evidence="2 3">
    <name type="scientific">Carpediemonas membranifera</name>
    <dbReference type="NCBI Taxonomy" id="201153"/>
    <lineage>
        <taxon>Eukaryota</taxon>
        <taxon>Metamonada</taxon>
        <taxon>Carpediemonas-like organisms</taxon>
        <taxon>Carpediemonas</taxon>
    </lineage>
</organism>
<evidence type="ECO:0000256" key="1">
    <source>
        <dbReference type="SAM" id="MobiDB-lite"/>
    </source>
</evidence>
<gene>
    <name evidence="2" type="ORF">J8273_5435</name>
</gene>
<sequence>MSLTTNDDMEARILGADLPQDFIAWKLASLTPYARCMNRIATEFEQRFTELKEAANAGKDLRKAALAKLPTFKTPEQIEFFVSWIDRELLSLTTQYNLAAIAVQEPLTAMLRWMERTPPRTLTDFKADRAVLDLKLLKDDVSLVQAKYYEMHRERVKERAALKRAKASSAQYKWGYLAQLLLRREIIKKSNNILTATRIAALKRSRPVHKVLASGPDPALLADKLTPAEMANIGGSTDDITSPPAPLKLRTDSMSTRREGMMAMEGVTSHTTFLKSLADKEGRCKRELVSRQKTKGTLASNLRMVTHRLTELEGTAVTPTASGDDMPEVFRLNAEATMLRKQISRQDRELRAAMDEYSSIVARRAEAQKAVDDALDSANSIGSLTMLKSQPGSRFNSIVASQDSESDLGLGMSVYEVDDAPLTSRARGTSLDDMNLGMMLPTPKMDFPVPSNAASVLGKLDHMINGVKSIYGVDMSRSGRSVEESVVQTDSPATATHTVMTDSMPPIREDPAALPSPGSGRQPRAAEIQTDGDELLDFYVDMSQRAFLSAAPVRPGQLEGQPAGSTPMTAGPTLSAEDVVRFERLASARLVAALPTDVRGLIQTRLEHVDYQTLVEVFKAGLDSVTRGQTAKTGANDAYAGELEPTEPKAESRCESKLTEDSGFGTDVDEGALDPDLPVLRSGRFEFEPLPSEIAQKPLGPRKPPLPARGRGLRGAVVSLDHAD</sequence>